<proteinExistence type="predicted"/>
<name>A0A0F8U483_9EURO</name>
<evidence type="ECO:0000313" key="2">
    <source>
        <dbReference type="Proteomes" id="UP000034291"/>
    </source>
</evidence>
<dbReference type="OrthoDB" id="5399817at2759"/>
<gene>
    <name evidence="1" type="ORF">ARAM_000103</name>
</gene>
<dbReference type="EMBL" id="JZBS01003589">
    <property type="protein sequence ID" value="KKK14403.1"/>
    <property type="molecule type" value="Genomic_DNA"/>
</dbReference>
<evidence type="ECO:0008006" key="3">
    <source>
        <dbReference type="Google" id="ProtNLM"/>
    </source>
</evidence>
<dbReference type="AlphaFoldDB" id="A0A0F8U483"/>
<evidence type="ECO:0000313" key="1">
    <source>
        <dbReference type="EMBL" id="KKK14403.1"/>
    </source>
</evidence>
<accession>A0A0F8U483</accession>
<organism evidence="1 2">
    <name type="scientific">Aspergillus rambellii</name>
    <dbReference type="NCBI Taxonomy" id="308745"/>
    <lineage>
        <taxon>Eukaryota</taxon>
        <taxon>Fungi</taxon>
        <taxon>Dikarya</taxon>
        <taxon>Ascomycota</taxon>
        <taxon>Pezizomycotina</taxon>
        <taxon>Eurotiomycetes</taxon>
        <taxon>Eurotiomycetidae</taxon>
        <taxon>Eurotiales</taxon>
        <taxon>Aspergillaceae</taxon>
        <taxon>Aspergillus</taxon>
        <taxon>Aspergillus subgen. Nidulantes</taxon>
    </lineage>
</organism>
<reference evidence="1 2" key="1">
    <citation type="submission" date="2015-02" db="EMBL/GenBank/DDBJ databases">
        <title>Draft Genome Sequences of Two Closely-Related Aflatoxigenic Aspergillus Species Obtained from the Cote d'Ivoire.</title>
        <authorList>
            <person name="Moore G.G."/>
            <person name="Beltz S.B."/>
            <person name="Mack B.M."/>
        </authorList>
    </citation>
    <scope>NUCLEOTIDE SEQUENCE [LARGE SCALE GENOMIC DNA]</scope>
    <source>
        <strain evidence="1 2">SRRC1468</strain>
    </source>
</reference>
<comment type="caution">
    <text evidence="1">The sequence shown here is derived from an EMBL/GenBank/DDBJ whole genome shotgun (WGS) entry which is preliminary data.</text>
</comment>
<sequence>MAPAPMLQASALSFIALSIGHTIGGRQWTLDPAFTLIPGTKPWACAIVGWYQGSAFFFMTGLLHYQWSRNPRALYDPTNKAIAIICNALLWTSSAWYFRTGIKENGWVVGSAAALQACAVIRACW</sequence>
<keyword evidence="2" id="KW-1185">Reference proteome</keyword>
<protein>
    <recommendedName>
        <fullName evidence="3">Integral membrane protein</fullName>
    </recommendedName>
</protein>
<dbReference type="Proteomes" id="UP000034291">
    <property type="component" value="Unassembled WGS sequence"/>
</dbReference>
<dbReference type="STRING" id="308745.A0A0F8U483"/>